<feature type="transmembrane region" description="Helical" evidence="1">
    <location>
        <begin position="453"/>
        <end position="471"/>
    </location>
</feature>
<dbReference type="AlphaFoldDB" id="A0AAX1QPX1"/>
<evidence type="ECO:0000313" key="2">
    <source>
        <dbReference type="EMBL" id="RBM76538.1"/>
    </source>
</evidence>
<dbReference type="EMBL" id="QKKS01000040">
    <property type="protein sequence ID" value="RBM76538.1"/>
    <property type="molecule type" value="Genomic_DNA"/>
</dbReference>
<feature type="transmembrane region" description="Helical" evidence="1">
    <location>
        <begin position="906"/>
        <end position="926"/>
    </location>
</feature>
<feature type="transmembrane region" description="Helical" evidence="1">
    <location>
        <begin position="406"/>
        <end position="432"/>
    </location>
</feature>
<feature type="transmembrane region" description="Helical" evidence="1">
    <location>
        <begin position="31"/>
        <end position="51"/>
    </location>
</feature>
<dbReference type="Proteomes" id="UP000252427">
    <property type="component" value="Unassembled WGS sequence"/>
</dbReference>
<keyword evidence="1" id="KW-1133">Transmembrane helix</keyword>
<organism evidence="2 3">
    <name type="scientific">Vibrio paracholerae</name>
    <dbReference type="NCBI Taxonomy" id="650003"/>
    <lineage>
        <taxon>Bacteria</taxon>
        <taxon>Pseudomonadati</taxon>
        <taxon>Pseudomonadota</taxon>
        <taxon>Gammaproteobacteria</taxon>
        <taxon>Vibrionales</taxon>
        <taxon>Vibrionaceae</taxon>
        <taxon>Vibrio</taxon>
    </lineage>
</organism>
<dbReference type="Gene3D" id="3.30.70.1440">
    <property type="entry name" value="Multidrug efflux transporter AcrB pore domain"/>
    <property type="match status" value="1"/>
</dbReference>
<dbReference type="GO" id="GO:0042910">
    <property type="term" value="F:xenobiotic transmembrane transporter activity"/>
    <property type="evidence" value="ECO:0007669"/>
    <property type="project" value="TreeGrafter"/>
</dbReference>
<protein>
    <submittedName>
        <fullName evidence="2">AcrB/AcrD/AcrF family protein</fullName>
    </submittedName>
</protein>
<evidence type="ECO:0000313" key="3">
    <source>
        <dbReference type="Proteomes" id="UP000252427"/>
    </source>
</evidence>
<feature type="transmembrane region" description="Helical" evidence="1">
    <location>
        <begin position="352"/>
        <end position="373"/>
    </location>
</feature>
<dbReference type="SUPFAM" id="SSF82714">
    <property type="entry name" value="Multidrug efflux transporter AcrB TolC docking domain, DN and DC subdomains"/>
    <property type="match status" value="2"/>
</dbReference>
<dbReference type="InterPro" id="IPR001036">
    <property type="entry name" value="Acrflvin-R"/>
</dbReference>
<keyword evidence="1" id="KW-0812">Transmembrane</keyword>
<dbReference type="PRINTS" id="PR00702">
    <property type="entry name" value="ACRIFLAVINRP"/>
</dbReference>
<accession>A0AAX1QPX1</accession>
<dbReference type="Gene3D" id="3.30.70.1320">
    <property type="entry name" value="Multidrug efflux transporter AcrB pore domain like"/>
    <property type="match status" value="1"/>
</dbReference>
<feature type="transmembrane region" description="Helical" evidence="1">
    <location>
        <begin position="544"/>
        <end position="562"/>
    </location>
</feature>
<comment type="caution">
    <text evidence="2">The sequence shown here is derived from an EMBL/GenBank/DDBJ whole genome shotgun (WGS) entry which is preliminary data.</text>
</comment>
<dbReference type="Gene3D" id="1.20.1640.10">
    <property type="entry name" value="Multidrug efflux transporter AcrB transmembrane domain"/>
    <property type="match status" value="2"/>
</dbReference>
<name>A0AAX1QPX1_9VIBR</name>
<dbReference type="SUPFAM" id="SSF82693">
    <property type="entry name" value="Multidrug efflux transporter AcrB pore domain, PN1, PN2, PC1 and PC2 subdomains"/>
    <property type="match status" value="3"/>
</dbReference>
<dbReference type="InterPro" id="IPR027463">
    <property type="entry name" value="AcrB_DN_DC_subdom"/>
</dbReference>
<dbReference type="PANTHER" id="PTHR32063:SF18">
    <property type="entry name" value="CATION EFFLUX SYSTEM PROTEIN"/>
    <property type="match status" value="1"/>
</dbReference>
<dbReference type="Gene3D" id="3.30.70.1430">
    <property type="entry name" value="Multidrug efflux transporter AcrB pore domain"/>
    <property type="match status" value="2"/>
</dbReference>
<proteinExistence type="predicted"/>
<dbReference type="Gene3D" id="3.30.2090.10">
    <property type="entry name" value="Multidrug efflux transporter AcrB TolC docking domain, DN and DC subdomains"/>
    <property type="match status" value="2"/>
</dbReference>
<feature type="transmembrane region" description="Helical" evidence="1">
    <location>
        <begin position="981"/>
        <end position="1001"/>
    </location>
</feature>
<evidence type="ECO:0000256" key="1">
    <source>
        <dbReference type="SAM" id="Phobius"/>
    </source>
</evidence>
<feature type="transmembrane region" description="Helical" evidence="1">
    <location>
        <begin position="380"/>
        <end position="400"/>
    </location>
</feature>
<feature type="transmembrane region" description="Helical" evidence="1">
    <location>
        <begin position="483"/>
        <end position="506"/>
    </location>
</feature>
<dbReference type="PANTHER" id="PTHR32063">
    <property type="match status" value="1"/>
</dbReference>
<dbReference type="Pfam" id="PF00873">
    <property type="entry name" value="ACR_tran"/>
    <property type="match status" value="1"/>
</dbReference>
<dbReference type="SUPFAM" id="SSF82866">
    <property type="entry name" value="Multidrug efflux transporter AcrB transmembrane domain"/>
    <property type="match status" value="2"/>
</dbReference>
<gene>
    <name evidence="2" type="ORF">DLR70_15375</name>
</gene>
<feature type="transmembrane region" description="Helical" evidence="1">
    <location>
        <begin position="932"/>
        <end position="953"/>
    </location>
</feature>
<feature type="transmembrane region" description="Helical" evidence="1">
    <location>
        <begin position="880"/>
        <end position="899"/>
    </location>
</feature>
<dbReference type="GO" id="GO:0005886">
    <property type="term" value="C:plasma membrane"/>
    <property type="evidence" value="ECO:0007669"/>
    <property type="project" value="TreeGrafter"/>
</dbReference>
<sequence>MRSVVMSEQKQTPPENNENQGVAAYFINNRVISWMVSLIFLIGGTAAFFNLGRLEDPAFTIKDAMVVTSYPGATPQQVEEEVTYPLEKAIQQLTYVDEVNSISSRGLSQITVKMKNNYGPDDLPQIWDELRRKVNDLKGALPPGVNPPLVIDDFGDVYGILLAVTGEGYSYKELLDYVDYLRRELELIDGVSKVSVSGQQQEQVFIEISMKRISTLGISPQTVFNLLSTQNLVSDAGAIRIGSEYIRIHPTGEFDDVEKLGDLILSERGAQGLIYLRDVAEVKRGYVEVPSNVITFNGKLALNVGVSFAQGVNVVEVGQRFDRRLAELKYQQPIGIDIAEVYSQPKEVDKSVSGFVVSLGQAVAIVIIVLLFFMGLRSGLLIGLILLLTVLGTFIFMQYFKIDLQRISLGALVIALGMLVDNAIVVVEGILIGTQKGRTRLQAATDIVTQTKWPLLGATVIAVTAFAPIGLSEDATGEYCGTLFTVLLISLMLSWFTAISLTPFFADLFFRGQKAPASGEESDPYQGFIFVVYRRFLEFCMKRAWLTMGVLVLGLAASLYGFTKVKQAFFPSSTTPMFMVDVWMPEGTDIRATDAILLELEKWLSAQESVDSVTTTAGKGLQRFMLTYSPEKSYAAYGEIITRVTDYQQLAALMARFRAHLDARYPQINYKLKQIELGPGGGAKIEARIVGSDPTVLRSIAAQVMDVMYADPGAYNIRHDWRERTKVLEPQFNESQARRYGITKADVDEFLAMSFSGKTIGVYRDGTTLMPIVARLPEEERVDIRNIEGMKIWSPALSEYIPLQQVTLGYEMRWEDPLIVRKNRKRILTVMADPDLLGEETAATLQQRLQPQIEAIPLPPGYFLEWGGEYESSGDAKASLFKTMPLGYLFMFLITVFLFNSVKESLIVWLTVPLAVIGVTTGLLALNTPFGFMALLGFLSLSGMLLKNGIVLLDQIEIEMHSGKDPYLAVVDASLSRVRPVCMAAVTTILGMIPLLPDIFFRPMAVTIMFGLGFATVLTLIVVPVLYRLFHHVKVPQ</sequence>
<keyword evidence="1" id="KW-0472">Membrane</keyword>
<reference evidence="2 3" key="1">
    <citation type="submission" date="2018-06" db="EMBL/GenBank/DDBJ databases">
        <title>Draft genome sequences of nine Vibrio sp. clinical isolates from across the United States representing the closest known relative of Vibrio cholerae.</title>
        <authorList>
            <person name="Islam M.T."/>
            <person name="Liang K."/>
            <person name="Im M.S."/>
            <person name="Winkjer J."/>
            <person name="Busby S."/>
            <person name="Batra D."/>
            <person name="Rowe L."/>
            <person name="Tarr C.L."/>
            <person name="Boucher Y."/>
        </authorList>
    </citation>
    <scope>NUCLEOTIDE SEQUENCE [LARGE SCALE GENOMIC DNA]</scope>
    <source>
        <strain evidence="2 3">2016V-1114</strain>
    </source>
</reference>
<feature type="transmembrane region" description="Helical" evidence="1">
    <location>
        <begin position="1007"/>
        <end position="1030"/>
    </location>
</feature>